<comment type="catalytic activity">
    <reaction evidence="1">
        <text>ATP + protein L-histidine = ADP + protein N-phospho-L-histidine.</text>
        <dbReference type="EC" id="2.7.13.3"/>
    </reaction>
</comment>
<dbReference type="SUPFAM" id="SSF55874">
    <property type="entry name" value="ATPase domain of HSP90 chaperone/DNA topoisomerase II/histidine kinase"/>
    <property type="match status" value="1"/>
</dbReference>
<dbReference type="RefSeq" id="WP_187735162.1">
    <property type="nucleotide sequence ID" value="NZ_CP060790.1"/>
</dbReference>
<dbReference type="CDD" id="cd00082">
    <property type="entry name" value="HisKA"/>
    <property type="match status" value="1"/>
</dbReference>
<dbReference type="SMART" id="SM00388">
    <property type="entry name" value="HisKA"/>
    <property type="match status" value="1"/>
</dbReference>
<dbReference type="EC" id="2.7.13.3" evidence="3"/>
<feature type="transmembrane region" description="Helical" evidence="10">
    <location>
        <begin position="305"/>
        <end position="327"/>
    </location>
</feature>
<reference evidence="14 15" key="1">
    <citation type="submission" date="2020-08" db="EMBL/GenBank/DDBJ databases">
        <title>Genome sequence of Acidovorax monticola KACC 19171T.</title>
        <authorList>
            <person name="Hyun D.-W."/>
            <person name="Bae J.-W."/>
        </authorList>
    </citation>
    <scope>NUCLEOTIDE SEQUENCE [LARGE SCALE GENOMIC DNA]</scope>
    <source>
        <strain evidence="14 15">KACC 19171</strain>
    </source>
</reference>
<gene>
    <name evidence="14" type="ORF">H9L24_13845</name>
</gene>
<organism evidence="14 15">
    <name type="scientific">Paenacidovorax monticola</name>
    <dbReference type="NCBI Taxonomy" id="1926868"/>
    <lineage>
        <taxon>Bacteria</taxon>
        <taxon>Pseudomonadati</taxon>
        <taxon>Pseudomonadota</taxon>
        <taxon>Betaproteobacteria</taxon>
        <taxon>Burkholderiales</taxon>
        <taxon>Comamonadaceae</taxon>
        <taxon>Paenacidovorax</taxon>
    </lineage>
</organism>
<dbReference type="SUPFAM" id="SSF47384">
    <property type="entry name" value="Homodimeric domain of signal transducing histidine kinase"/>
    <property type="match status" value="1"/>
</dbReference>
<dbReference type="SUPFAM" id="SSF158472">
    <property type="entry name" value="HAMP domain-like"/>
    <property type="match status" value="1"/>
</dbReference>
<evidence type="ECO:0000313" key="15">
    <source>
        <dbReference type="Proteomes" id="UP000516057"/>
    </source>
</evidence>
<evidence type="ECO:0000256" key="10">
    <source>
        <dbReference type="SAM" id="Phobius"/>
    </source>
</evidence>
<keyword evidence="8" id="KW-0067">ATP-binding</keyword>
<evidence type="ECO:0000313" key="14">
    <source>
        <dbReference type="EMBL" id="QNP58167.1"/>
    </source>
</evidence>
<dbReference type="Gene3D" id="1.10.287.130">
    <property type="match status" value="1"/>
</dbReference>
<feature type="domain" description="HAMP" evidence="13">
    <location>
        <begin position="329"/>
        <end position="381"/>
    </location>
</feature>
<evidence type="ECO:0000256" key="7">
    <source>
        <dbReference type="ARBA" id="ARBA00022777"/>
    </source>
</evidence>
<comment type="subcellular location">
    <subcellularLocation>
        <location evidence="2">Membrane</location>
    </subcellularLocation>
</comment>
<keyword evidence="10" id="KW-1133">Transmembrane helix</keyword>
<dbReference type="InterPro" id="IPR003660">
    <property type="entry name" value="HAMP_dom"/>
</dbReference>
<dbReference type="PROSITE" id="PS50112">
    <property type="entry name" value="PAS"/>
    <property type="match status" value="1"/>
</dbReference>
<dbReference type="Pfam" id="PF00672">
    <property type="entry name" value="HAMP"/>
    <property type="match status" value="1"/>
</dbReference>
<sequence>MSRAATTSQSAARSSRAVRWAVGVGVAIVCAIGMVLMFLLTLATNNRALYERNYAWLFGINVLVALLLLAVLAWVAVRLGLRLKRGRFGSRLLVKLAGIFAVVGLLPGLLIYVVSYQFVSRSIESWFDVKVEGALTAGVSLARSSLDTIATDIANKTRTASAQLAQVPDAAAGLVLERIRDQLGATDLVLWNPGGQAVASVGQSRFELNPERPSQQQLRNARQQRAAFQIEGLDDIVDPAAAQNARVKTLVLVTTPTVGLLLEPRYLQATVPLPSALVANAIAVQEANREYQERALARGGLRRMYIGTLTLSLFLAVFGAVLLAVLLGNQLARPLLVLAEGVREVAAGNLSPKAALQGKDELGGLTRSFAVMTQQLADARAAVEQSMGDVDAARANLQTILDNLTAGVIVLDTQGVVHSANPGATRILRAPMAAYVGRALADVPGLAEFAADVQSQFDAFLGDRGVLHGLDHWQQSFLLHAPVNGNAHDGTSLVVRGAELPDASRLLVIDDITEIVSAQRAQAWGEVARRVAHEIKNPLTPIQLSAERLQMKLSGKLPESEQAVLAKSVRTIVEQVDAMKRLVNEFRDYARLPAAELHALDINALVTDVLQLYGAENAAVPVVAELDPRCPPVAGDTQQLRQVIHNLLQNAQDATEQAVQQSGAGAEPVRISTRWSESSRRVRLTVSDSGCGFPPHILQRAFEPYVTTKPRGTGLGLAVVKKIADEHGARIDLANRMENGMVLGAQVSLSFAPERAVAL</sequence>
<dbReference type="InterPro" id="IPR036890">
    <property type="entry name" value="HATPase_C_sf"/>
</dbReference>
<feature type="transmembrane region" description="Helical" evidence="10">
    <location>
        <begin position="93"/>
        <end position="119"/>
    </location>
</feature>
<dbReference type="GO" id="GO:0005524">
    <property type="term" value="F:ATP binding"/>
    <property type="evidence" value="ECO:0007669"/>
    <property type="project" value="UniProtKB-KW"/>
</dbReference>
<evidence type="ECO:0000256" key="1">
    <source>
        <dbReference type="ARBA" id="ARBA00000085"/>
    </source>
</evidence>
<dbReference type="CDD" id="cd06225">
    <property type="entry name" value="HAMP"/>
    <property type="match status" value="1"/>
</dbReference>
<evidence type="ECO:0000259" key="12">
    <source>
        <dbReference type="PROSITE" id="PS50112"/>
    </source>
</evidence>
<feature type="transmembrane region" description="Helical" evidence="10">
    <location>
        <begin position="20"/>
        <end position="42"/>
    </location>
</feature>
<keyword evidence="10" id="KW-0812">Transmembrane</keyword>
<dbReference type="SMART" id="SM00091">
    <property type="entry name" value="PAS"/>
    <property type="match status" value="1"/>
</dbReference>
<dbReference type="InterPro" id="IPR003661">
    <property type="entry name" value="HisK_dim/P_dom"/>
</dbReference>
<dbReference type="SMART" id="SM00304">
    <property type="entry name" value="HAMP"/>
    <property type="match status" value="1"/>
</dbReference>
<dbReference type="PIRSF" id="PIRSF037532">
    <property type="entry name" value="STHK_NtrY"/>
    <property type="match status" value="1"/>
</dbReference>
<evidence type="ECO:0000256" key="6">
    <source>
        <dbReference type="ARBA" id="ARBA00022741"/>
    </source>
</evidence>
<dbReference type="SMART" id="SM00387">
    <property type="entry name" value="HATPase_c"/>
    <property type="match status" value="1"/>
</dbReference>
<dbReference type="Gene3D" id="6.10.340.10">
    <property type="match status" value="1"/>
</dbReference>
<dbReference type="Gene3D" id="3.30.565.10">
    <property type="entry name" value="Histidine kinase-like ATPase, C-terminal domain"/>
    <property type="match status" value="1"/>
</dbReference>
<evidence type="ECO:0000256" key="9">
    <source>
        <dbReference type="ARBA" id="ARBA00023012"/>
    </source>
</evidence>
<feature type="transmembrane region" description="Helical" evidence="10">
    <location>
        <begin position="54"/>
        <end position="81"/>
    </location>
</feature>
<dbReference type="AlphaFoldDB" id="A0A7H0HCA1"/>
<dbReference type="PROSITE" id="PS50109">
    <property type="entry name" value="HIS_KIN"/>
    <property type="match status" value="1"/>
</dbReference>
<dbReference type="Proteomes" id="UP000516057">
    <property type="component" value="Chromosome"/>
</dbReference>
<feature type="domain" description="Histidine kinase" evidence="11">
    <location>
        <begin position="530"/>
        <end position="751"/>
    </location>
</feature>
<protein>
    <recommendedName>
        <fullName evidence="3">histidine kinase</fullName>
        <ecNumber evidence="3">2.7.13.3</ecNumber>
    </recommendedName>
</protein>
<keyword evidence="7" id="KW-0418">Kinase</keyword>
<dbReference type="InterPro" id="IPR017232">
    <property type="entry name" value="NtrY"/>
</dbReference>
<dbReference type="SUPFAM" id="SSF55785">
    <property type="entry name" value="PYP-like sensor domain (PAS domain)"/>
    <property type="match status" value="1"/>
</dbReference>
<dbReference type="GO" id="GO:0016020">
    <property type="term" value="C:membrane"/>
    <property type="evidence" value="ECO:0007669"/>
    <property type="project" value="UniProtKB-SubCell"/>
</dbReference>
<dbReference type="EMBL" id="CP060790">
    <property type="protein sequence ID" value="QNP58167.1"/>
    <property type="molecule type" value="Genomic_DNA"/>
</dbReference>
<evidence type="ECO:0000256" key="5">
    <source>
        <dbReference type="ARBA" id="ARBA00022679"/>
    </source>
</evidence>
<evidence type="ECO:0000256" key="4">
    <source>
        <dbReference type="ARBA" id="ARBA00022553"/>
    </source>
</evidence>
<evidence type="ECO:0000259" key="13">
    <source>
        <dbReference type="PROSITE" id="PS50885"/>
    </source>
</evidence>
<dbReference type="KEGG" id="amon:H9L24_13845"/>
<keyword evidence="15" id="KW-1185">Reference proteome</keyword>
<dbReference type="InterPro" id="IPR005467">
    <property type="entry name" value="His_kinase_dom"/>
</dbReference>
<dbReference type="InterPro" id="IPR035965">
    <property type="entry name" value="PAS-like_dom_sf"/>
</dbReference>
<dbReference type="InterPro" id="IPR003594">
    <property type="entry name" value="HATPase_dom"/>
</dbReference>
<keyword evidence="5" id="KW-0808">Transferase</keyword>
<dbReference type="InterPro" id="IPR000014">
    <property type="entry name" value="PAS"/>
</dbReference>
<dbReference type="InterPro" id="IPR036097">
    <property type="entry name" value="HisK_dim/P_sf"/>
</dbReference>
<keyword evidence="4" id="KW-0597">Phosphoprotein</keyword>
<dbReference type="Pfam" id="PF00512">
    <property type="entry name" value="HisKA"/>
    <property type="match status" value="1"/>
</dbReference>
<dbReference type="InterPro" id="IPR004358">
    <property type="entry name" value="Sig_transdc_His_kin-like_C"/>
</dbReference>
<evidence type="ECO:0000256" key="2">
    <source>
        <dbReference type="ARBA" id="ARBA00004370"/>
    </source>
</evidence>
<dbReference type="GO" id="GO:0000155">
    <property type="term" value="F:phosphorelay sensor kinase activity"/>
    <property type="evidence" value="ECO:0007669"/>
    <property type="project" value="InterPro"/>
</dbReference>
<dbReference type="PROSITE" id="PS50885">
    <property type="entry name" value="HAMP"/>
    <property type="match status" value="1"/>
</dbReference>
<keyword evidence="6" id="KW-0547">Nucleotide-binding</keyword>
<dbReference type="PANTHER" id="PTHR43065:SF10">
    <property type="entry name" value="PEROXIDE STRESS-ACTIVATED HISTIDINE KINASE MAK3"/>
    <property type="match status" value="1"/>
</dbReference>
<evidence type="ECO:0000256" key="3">
    <source>
        <dbReference type="ARBA" id="ARBA00012438"/>
    </source>
</evidence>
<feature type="domain" description="PAS" evidence="12">
    <location>
        <begin position="393"/>
        <end position="449"/>
    </location>
</feature>
<dbReference type="InterPro" id="IPR013656">
    <property type="entry name" value="PAS_4"/>
</dbReference>
<dbReference type="PRINTS" id="PR00344">
    <property type="entry name" value="BCTRLSENSOR"/>
</dbReference>
<evidence type="ECO:0000259" key="11">
    <source>
        <dbReference type="PROSITE" id="PS50109"/>
    </source>
</evidence>
<dbReference type="Pfam" id="PF02518">
    <property type="entry name" value="HATPase_c"/>
    <property type="match status" value="1"/>
</dbReference>
<keyword evidence="9" id="KW-0902">Two-component regulatory system</keyword>
<name>A0A7H0HCA1_9BURK</name>
<accession>A0A7H0HCA1</accession>
<dbReference type="Pfam" id="PF08448">
    <property type="entry name" value="PAS_4"/>
    <property type="match status" value="1"/>
</dbReference>
<evidence type="ECO:0000256" key="8">
    <source>
        <dbReference type="ARBA" id="ARBA00022840"/>
    </source>
</evidence>
<dbReference type="Gene3D" id="3.30.450.20">
    <property type="entry name" value="PAS domain"/>
    <property type="match status" value="1"/>
</dbReference>
<keyword evidence="10" id="KW-0472">Membrane</keyword>
<dbReference type="PANTHER" id="PTHR43065">
    <property type="entry name" value="SENSOR HISTIDINE KINASE"/>
    <property type="match status" value="1"/>
</dbReference>
<proteinExistence type="predicted"/>